<feature type="domain" description="Amine oxidase" evidence="1">
    <location>
        <begin position="18"/>
        <end position="323"/>
    </location>
</feature>
<dbReference type="GO" id="GO:0006338">
    <property type="term" value="P:chromatin remodeling"/>
    <property type="evidence" value="ECO:0007669"/>
    <property type="project" value="TreeGrafter"/>
</dbReference>
<dbReference type="InterPro" id="IPR050281">
    <property type="entry name" value="Flavin_monoamine_oxidase"/>
</dbReference>
<comment type="caution">
    <text evidence="2">The sequence shown here is derived from an EMBL/GenBank/DDBJ whole genome shotgun (WGS) entry which is preliminary data.</text>
</comment>
<evidence type="ECO:0000313" key="3">
    <source>
        <dbReference type="Proteomes" id="UP000192596"/>
    </source>
</evidence>
<dbReference type="Gene3D" id="3.90.660.10">
    <property type="match status" value="1"/>
</dbReference>
<reference evidence="3" key="1">
    <citation type="submission" date="2017-03" db="EMBL/GenBank/DDBJ databases">
        <title>Genomes of endolithic fungi from Antarctica.</title>
        <authorList>
            <person name="Coleine C."/>
            <person name="Masonjones S."/>
            <person name="Stajich J.E."/>
        </authorList>
    </citation>
    <scope>NUCLEOTIDE SEQUENCE [LARGE SCALE GENOMIC DNA]</scope>
    <source>
        <strain evidence="3">CCFEE 5527</strain>
    </source>
</reference>
<dbReference type="InParanoid" id="A0A1V8S9D4"/>
<keyword evidence="3" id="KW-1185">Reference proteome</keyword>
<dbReference type="InterPro" id="IPR002937">
    <property type="entry name" value="Amino_oxidase"/>
</dbReference>
<dbReference type="Proteomes" id="UP000192596">
    <property type="component" value="Unassembled WGS sequence"/>
</dbReference>
<dbReference type="GO" id="GO:0050660">
    <property type="term" value="F:flavin adenine dinucleotide binding"/>
    <property type="evidence" value="ECO:0007669"/>
    <property type="project" value="TreeGrafter"/>
</dbReference>
<protein>
    <recommendedName>
        <fullName evidence="1">Amine oxidase domain-containing protein</fullName>
    </recommendedName>
</protein>
<dbReference type="PANTHER" id="PTHR10742:SF414">
    <property type="entry name" value="CONTAINING AMINE OXIDASE, PUTATIVE (AFU_ORTHOLOGUE AFUA_3G12150)-RELATED"/>
    <property type="match status" value="1"/>
</dbReference>
<sequence length="540" mass="58651">MPVTSTNSVSVGILGAGFAGLRCADVLLQHGVKVTIFEARDRIGGRVAQSNALGHVVDLGPNWIHGTDDNPIMKLAQRTGTQLHSWDEEHQAVFDAEGLSVDPAEAAEFTRLIWDDGLVAAAFKYSNEHGSEIQASMSLYDFFVERAGQLFTDLDTEAASRKRERFLQAASMWGAYVGSATDKQSLRFFWLEECIEGENPFVAGTYTKILESVAAPAVKCAEIRLETRVTGVHSREGEGMKKPIIETASGERCEFDEVVVTSPLGWLKRNIDTFHPALTPRLTQAIDNIGYGTLDKVYLTFPAAFWHDSKSLISNSDTAVNGEASMVNGLDPHHTTPNLHAPTLPLHQPAKPSSASSYPGFVHYLPPSYASATNPHSWDLQALNLAALPSPTAHPTLLFYIYGDCAKHIANLSTSLDQPALQEALIDFFSPYIALLPNHKSDSPACKPTAALATAWAADELAGYGSYSNFQVGLEEGDEDIEIMRAGMPERGVWFAGEHTAPFVALGTSTGAYWAGEGVGYRIVARYGLDSMAKKDERES</sequence>
<dbReference type="Pfam" id="PF01593">
    <property type="entry name" value="Amino_oxidase"/>
    <property type="match status" value="2"/>
</dbReference>
<evidence type="ECO:0000259" key="1">
    <source>
        <dbReference type="Pfam" id="PF01593"/>
    </source>
</evidence>
<dbReference type="PANTHER" id="PTHR10742">
    <property type="entry name" value="FLAVIN MONOAMINE OXIDASE"/>
    <property type="match status" value="1"/>
</dbReference>
<dbReference type="STRING" id="1507870.A0A1V8S9D4"/>
<feature type="domain" description="Amine oxidase" evidence="1">
    <location>
        <begin position="391"/>
        <end position="501"/>
    </location>
</feature>
<proteinExistence type="predicted"/>
<organism evidence="2 3">
    <name type="scientific">Cryoendolithus antarcticus</name>
    <dbReference type="NCBI Taxonomy" id="1507870"/>
    <lineage>
        <taxon>Eukaryota</taxon>
        <taxon>Fungi</taxon>
        <taxon>Dikarya</taxon>
        <taxon>Ascomycota</taxon>
        <taxon>Pezizomycotina</taxon>
        <taxon>Dothideomycetes</taxon>
        <taxon>Dothideomycetidae</taxon>
        <taxon>Cladosporiales</taxon>
        <taxon>Cladosporiaceae</taxon>
        <taxon>Cryoendolithus</taxon>
    </lineage>
</organism>
<dbReference type="EMBL" id="NAJO01000083">
    <property type="protein sequence ID" value="OQN95649.1"/>
    <property type="molecule type" value="Genomic_DNA"/>
</dbReference>
<gene>
    <name evidence="2" type="ORF">B0A48_18249</name>
</gene>
<dbReference type="InterPro" id="IPR036188">
    <property type="entry name" value="FAD/NAD-bd_sf"/>
</dbReference>
<name>A0A1V8S9D4_9PEZI</name>
<dbReference type="AlphaFoldDB" id="A0A1V8S9D4"/>
<dbReference type="PRINTS" id="PR00419">
    <property type="entry name" value="ADXRDTASE"/>
</dbReference>
<dbReference type="Gene3D" id="3.50.50.60">
    <property type="entry name" value="FAD/NAD(P)-binding domain"/>
    <property type="match status" value="1"/>
</dbReference>
<dbReference type="GO" id="GO:0003682">
    <property type="term" value="F:chromatin binding"/>
    <property type="evidence" value="ECO:0007669"/>
    <property type="project" value="TreeGrafter"/>
</dbReference>
<accession>A0A1V8S9D4</accession>
<dbReference type="SUPFAM" id="SSF51905">
    <property type="entry name" value="FAD/NAD(P)-binding domain"/>
    <property type="match status" value="1"/>
</dbReference>
<evidence type="ECO:0000313" key="2">
    <source>
        <dbReference type="EMBL" id="OQN95649.1"/>
    </source>
</evidence>
<dbReference type="OrthoDB" id="5046242at2759"/>
<dbReference type="GO" id="GO:0016491">
    <property type="term" value="F:oxidoreductase activity"/>
    <property type="evidence" value="ECO:0007669"/>
    <property type="project" value="InterPro"/>
</dbReference>
<dbReference type="SUPFAM" id="SSF54373">
    <property type="entry name" value="FAD-linked reductases, C-terminal domain"/>
    <property type="match status" value="1"/>
</dbReference>